<dbReference type="EMBL" id="JAGIZQ010000005">
    <property type="protein sequence ID" value="KAH6627679.1"/>
    <property type="molecule type" value="Genomic_DNA"/>
</dbReference>
<keyword evidence="2" id="KW-1185">Reference proteome</keyword>
<gene>
    <name evidence="1" type="ORF">F5144DRAFT_576562</name>
</gene>
<evidence type="ECO:0000313" key="1">
    <source>
        <dbReference type="EMBL" id="KAH6627679.1"/>
    </source>
</evidence>
<comment type="caution">
    <text evidence="1">The sequence shown here is derived from an EMBL/GenBank/DDBJ whole genome shotgun (WGS) entry which is preliminary data.</text>
</comment>
<accession>A0ACB7P3B6</accession>
<name>A0ACB7P3B6_9PEZI</name>
<sequence length="537" mass="58870">MDDKSAEVQSLVRTIQVPAISKAILQSICAVNGIPKTGNKSELQRRIINQINSCSESRDWERLQEIRESIVHRAPIYVTPSLVSRSQSQSQPQSQSQVSQVSLRSQPIQQPSYYQAPRPQTPPSYAMGSYNQPGYGSLNGLRSQNPPSAAYQSQPPTTGAAGRLRPNSGLVAPAITYKPSPFYELKYQVGDVKTLEVMAAHRNSERVSIKVQDHPALQLCLTDRTMRVMVLCTAGNVGVQEISFPYQCELKVNGGDIKANLRGLKNKPGSTRPVDITDSLRLRPASYTNNVELTYALTQKKFYLALIVCKSVPIEALVSQIQKKIRKESVVAEITKKASDPDVVAMSQNLSLKCPLSYMRLNLPCRGVSCNHIQCFDATSYLQLQEQGPQWLCPICNKPAPFEQLAIDEYARQILAQTTEAVEQVTIEPNGEWAVPGAKKEVTPNQEASYLDDDDIVVSQVTKTAGRVSTGPSQAAASTPHLATPTSVGSRDTSAAPRSSKKRPAPEVIDLTLSDDDEPPRPVKRSNHGNGYSTVPY</sequence>
<protein>
    <submittedName>
        <fullName evidence="1">PINIT domain-containing protein</fullName>
    </submittedName>
</protein>
<dbReference type="Proteomes" id="UP000724584">
    <property type="component" value="Unassembled WGS sequence"/>
</dbReference>
<organism evidence="1 2">
    <name type="scientific">Chaetomium tenue</name>
    <dbReference type="NCBI Taxonomy" id="1854479"/>
    <lineage>
        <taxon>Eukaryota</taxon>
        <taxon>Fungi</taxon>
        <taxon>Dikarya</taxon>
        <taxon>Ascomycota</taxon>
        <taxon>Pezizomycotina</taxon>
        <taxon>Sordariomycetes</taxon>
        <taxon>Sordariomycetidae</taxon>
        <taxon>Sordariales</taxon>
        <taxon>Chaetomiaceae</taxon>
        <taxon>Chaetomium</taxon>
    </lineage>
</organism>
<proteinExistence type="predicted"/>
<reference evidence="1 2" key="1">
    <citation type="journal article" date="2021" name="Nat. Commun.">
        <title>Genetic determinants of endophytism in the Arabidopsis root mycobiome.</title>
        <authorList>
            <person name="Mesny F."/>
            <person name="Miyauchi S."/>
            <person name="Thiergart T."/>
            <person name="Pickel B."/>
            <person name="Atanasova L."/>
            <person name="Karlsson M."/>
            <person name="Huettel B."/>
            <person name="Barry K.W."/>
            <person name="Haridas S."/>
            <person name="Chen C."/>
            <person name="Bauer D."/>
            <person name="Andreopoulos W."/>
            <person name="Pangilinan J."/>
            <person name="LaButti K."/>
            <person name="Riley R."/>
            <person name="Lipzen A."/>
            <person name="Clum A."/>
            <person name="Drula E."/>
            <person name="Henrissat B."/>
            <person name="Kohler A."/>
            <person name="Grigoriev I.V."/>
            <person name="Martin F.M."/>
            <person name="Hacquard S."/>
        </authorList>
    </citation>
    <scope>NUCLEOTIDE SEQUENCE [LARGE SCALE GENOMIC DNA]</scope>
    <source>
        <strain evidence="1 2">MPI-SDFR-AT-0079</strain>
    </source>
</reference>
<evidence type="ECO:0000313" key="2">
    <source>
        <dbReference type="Proteomes" id="UP000724584"/>
    </source>
</evidence>